<reference evidence="2 3" key="1">
    <citation type="journal article" date="2011" name="Proc. Natl. Acad. Sci. U.S.A.">
        <title>Evolutionary erosion of yeast sex chromosomes by mating-type switching accidents.</title>
        <authorList>
            <person name="Gordon J.L."/>
            <person name="Armisen D."/>
            <person name="Proux-Wera E."/>
            <person name="Oheigeartaigh S.S."/>
            <person name="Byrne K.P."/>
            <person name="Wolfe K.H."/>
        </authorList>
    </citation>
    <scope>NUCLEOTIDE SEQUENCE [LARGE SCALE GENOMIC DNA]</scope>
    <source>
        <strain evidence="3">ATCC 24235 / CBS 4417 / NBRC 1672 / NRRL Y-8282 / UCD 70-5</strain>
    </source>
</reference>
<feature type="region of interest" description="Disordered" evidence="1">
    <location>
        <begin position="1"/>
        <end position="43"/>
    </location>
</feature>
<dbReference type="RefSeq" id="XP_003685634.1">
    <property type="nucleotide sequence ID" value="XM_003685586.1"/>
</dbReference>
<sequence>MANGYSTNKIGLNGGQPSNNVQSVRKKSNSNINSLKTDHETTRESKACVEFKTSLSKLSHLTRERNLRQSQLECNMQTFKTSGVDFLKDLFKVKHRTINFNNKFTHVNNKNNNFNNNMKMNNKSKNNTNSATSLISPILTEVLHQKKINNTPISFFDSLWNITDDNINNTEFKSNIFSKKDDTQKLPIYNSAFEGPKQGFSFSPTSPTTTLIHSELDDFYEHDNITFIDKLKLSNQEEEKYSRTTVQKNYETQALLNRIQSLENEIEYIRVEGNGLLDMTHQLEDNIYDTLYQRDNDSSNLYLDNDYRHVDHRQLGRKINELSWKLSVYKDRITKYANDFNESDKCNLMNDIMNISKHSHQKLEKITNDELKLIEESLSSDSDREVNSYSNSISMNEVTYNYNTDKLFEFHTKRLTCDANTRFDLHNTQKTGFNIKLKIKKQYSN</sequence>
<gene>
    <name evidence="2" type="primary">TPHA0E01060</name>
    <name evidence="2" type="ordered locus">TPHA_0E01060</name>
</gene>
<name>G8BTH2_TETPH</name>
<protein>
    <submittedName>
        <fullName evidence="2">Uncharacterized protein</fullName>
    </submittedName>
</protein>
<feature type="compositionally biased region" description="Polar residues" evidence="1">
    <location>
        <begin position="1"/>
        <end position="35"/>
    </location>
</feature>
<evidence type="ECO:0000313" key="3">
    <source>
        <dbReference type="Proteomes" id="UP000005666"/>
    </source>
</evidence>
<evidence type="ECO:0000256" key="1">
    <source>
        <dbReference type="SAM" id="MobiDB-lite"/>
    </source>
</evidence>
<dbReference type="EMBL" id="HE612860">
    <property type="protein sequence ID" value="CCE63200.1"/>
    <property type="molecule type" value="Genomic_DNA"/>
</dbReference>
<keyword evidence="3" id="KW-1185">Reference proteome</keyword>
<evidence type="ECO:0000313" key="2">
    <source>
        <dbReference type="EMBL" id="CCE63200.1"/>
    </source>
</evidence>
<dbReference type="AlphaFoldDB" id="G8BTH2"/>
<proteinExistence type="predicted"/>
<dbReference type="Proteomes" id="UP000005666">
    <property type="component" value="Chromosome 5"/>
</dbReference>
<organism evidence="2 3">
    <name type="scientific">Tetrapisispora phaffii (strain ATCC 24235 / CBS 4417 / NBRC 1672 / NRRL Y-8282 / UCD 70-5)</name>
    <name type="common">Yeast</name>
    <name type="synonym">Fabospora phaffii</name>
    <dbReference type="NCBI Taxonomy" id="1071381"/>
    <lineage>
        <taxon>Eukaryota</taxon>
        <taxon>Fungi</taxon>
        <taxon>Dikarya</taxon>
        <taxon>Ascomycota</taxon>
        <taxon>Saccharomycotina</taxon>
        <taxon>Saccharomycetes</taxon>
        <taxon>Saccharomycetales</taxon>
        <taxon>Saccharomycetaceae</taxon>
        <taxon>Tetrapisispora</taxon>
    </lineage>
</organism>
<dbReference type="KEGG" id="tpf:TPHA_0E01060"/>
<dbReference type="GeneID" id="11531189"/>
<accession>G8BTH2</accession>
<dbReference type="HOGENOM" id="CLU_615652_0_0_1"/>